<comment type="caution">
    <text evidence="4">The sequence shown here is derived from an EMBL/GenBank/DDBJ whole genome shotgun (WGS) entry which is preliminary data.</text>
</comment>
<accession>A0A252CAD4</accession>
<evidence type="ECO:0000313" key="4">
    <source>
        <dbReference type="EMBL" id="OUK02755.1"/>
    </source>
</evidence>
<organism evidence="4 5">
    <name type="scientific">Lactococcus petauri</name>
    <dbReference type="NCBI Taxonomy" id="1940789"/>
    <lineage>
        <taxon>Bacteria</taxon>
        <taxon>Bacillati</taxon>
        <taxon>Bacillota</taxon>
        <taxon>Bacilli</taxon>
        <taxon>Lactobacillales</taxon>
        <taxon>Streptococcaceae</taxon>
        <taxon>Lactococcus</taxon>
    </lineage>
</organism>
<proteinExistence type="predicted"/>
<sequence length="248" mass="26370">MHKAVKYTTLAATLLLTSATLGKGTVFADDEPVQDGASMKSIGSISYVTDTDPVNPIDPVNPDPNNPITPDDPDDHEDPTSGPLSIDYVSNLRFGEQKTTGTDTTYYAQLDHITDSKGNAVDRPNFVQVTDKRGSNAGWHLTVTQDAQFKSGQEELNGAVLTLDHATLSTPNDGTAPTASQNISLTPGKASDVLDAKADQGTGTWLNRFGNDEEEGKSSVSLSVPGKTKKVQGEYKTSLTWTLTDSPA</sequence>
<dbReference type="Proteomes" id="UP000194606">
    <property type="component" value="Unassembled WGS sequence"/>
</dbReference>
<dbReference type="RefSeq" id="WP_086583331.1">
    <property type="nucleotide sequence ID" value="NZ_MUIZ01000014.1"/>
</dbReference>
<feature type="domain" description="WxL" evidence="3">
    <location>
        <begin position="37"/>
        <end position="247"/>
    </location>
</feature>
<keyword evidence="2" id="KW-0732">Signal</keyword>
<feature type="region of interest" description="Disordered" evidence="1">
    <location>
        <begin position="207"/>
        <end position="229"/>
    </location>
</feature>
<protein>
    <recommendedName>
        <fullName evidence="3">WxL domain-containing protein</fullName>
    </recommendedName>
</protein>
<evidence type="ECO:0000256" key="2">
    <source>
        <dbReference type="SAM" id="SignalP"/>
    </source>
</evidence>
<reference evidence="4 5" key="1">
    <citation type="submission" date="2017-02" db="EMBL/GenBank/DDBJ databases">
        <authorList>
            <person name="Peterson S.W."/>
        </authorList>
    </citation>
    <scope>NUCLEOTIDE SEQUENCE [LARGE SCALE GENOMIC DNA]</scope>
    <source>
        <strain evidence="4">159469</strain>
    </source>
</reference>
<name>A0A252CAD4_9LACT</name>
<evidence type="ECO:0000259" key="3">
    <source>
        <dbReference type="Pfam" id="PF13731"/>
    </source>
</evidence>
<dbReference type="EMBL" id="MUIZ01000014">
    <property type="protein sequence ID" value="OUK02755.1"/>
    <property type="molecule type" value="Genomic_DNA"/>
</dbReference>
<gene>
    <name evidence="4" type="ORF">BZZ03_11200</name>
</gene>
<dbReference type="InterPro" id="IPR027994">
    <property type="entry name" value="WxL_dom"/>
</dbReference>
<feature type="compositionally biased region" description="Low complexity" evidence="1">
    <location>
        <begin position="48"/>
        <end position="58"/>
    </location>
</feature>
<feature type="chain" id="PRO_5012242314" description="WxL domain-containing protein" evidence="2">
    <location>
        <begin position="29"/>
        <end position="248"/>
    </location>
</feature>
<feature type="region of interest" description="Disordered" evidence="1">
    <location>
        <begin position="47"/>
        <end position="84"/>
    </location>
</feature>
<evidence type="ECO:0000256" key="1">
    <source>
        <dbReference type="SAM" id="MobiDB-lite"/>
    </source>
</evidence>
<feature type="signal peptide" evidence="2">
    <location>
        <begin position="1"/>
        <end position="28"/>
    </location>
</feature>
<dbReference type="Pfam" id="PF13731">
    <property type="entry name" value="WxL"/>
    <property type="match status" value="1"/>
</dbReference>
<dbReference type="AlphaFoldDB" id="A0A252CAD4"/>
<evidence type="ECO:0000313" key="5">
    <source>
        <dbReference type="Proteomes" id="UP000194606"/>
    </source>
</evidence>